<gene>
    <name evidence="2" type="ORF">SO802_023892</name>
</gene>
<name>A0AAW2CBC4_9ROSI</name>
<dbReference type="Proteomes" id="UP001459277">
    <property type="component" value="Unassembled WGS sequence"/>
</dbReference>
<evidence type="ECO:0000313" key="2">
    <source>
        <dbReference type="EMBL" id="KAK9994189.1"/>
    </source>
</evidence>
<feature type="region of interest" description="Disordered" evidence="1">
    <location>
        <begin position="35"/>
        <end position="110"/>
    </location>
</feature>
<accession>A0AAW2CBC4</accession>
<protein>
    <submittedName>
        <fullName evidence="2">Uncharacterized protein</fullName>
    </submittedName>
</protein>
<feature type="compositionally biased region" description="Low complexity" evidence="1">
    <location>
        <begin position="84"/>
        <end position="98"/>
    </location>
</feature>
<reference evidence="2 3" key="1">
    <citation type="submission" date="2024-01" db="EMBL/GenBank/DDBJ databases">
        <title>A telomere-to-telomere, gap-free genome of sweet tea (Lithocarpus litseifolius).</title>
        <authorList>
            <person name="Zhou J."/>
        </authorList>
    </citation>
    <scope>NUCLEOTIDE SEQUENCE [LARGE SCALE GENOMIC DNA]</scope>
    <source>
        <strain evidence="2">Zhou-2022a</strain>
        <tissue evidence="2">Leaf</tissue>
    </source>
</reference>
<evidence type="ECO:0000256" key="1">
    <source>
        <dbReference type="SAM" id="MobiDB-lite"/>
    </source>
</evidence>
<feature type="compositionally biased region" description="Basic and acidic residues" evidence="1">
    <location>
        <begin position="46"/>
        <end position="66"/>
    </location>
</feature>
<organism evidence="2 3">
    <name type="scientific">Lithocarpus litseifolius</name>
    <dbReference type="NCBI Taxonomy" id="425828"/>
    <lineage>
        <taxon>Eukaryota</taxon>
        <taxon>Viridiplantae</taxon>
        <taxon>Streptophyta</taxon>
        <taxon>Embryophyta</taxon>
        <taxon>Tracheophyta</taxon>
        <taxon>Spermatophyta</taxon>
        <taxon>Magnoliopsida</taxon>
        <taxon>eudicotyledons</taxon>
        <taxon>Gunneridae</taxon>
        <taxon>Pentapetalae</taxon>
        <taxon>rosids</taxon>
        <taxon>fabids</taxon>
        <taxon>Fagales</taxon>
        <taxon>Fagaceae</taxon>
        <taxon>Lithocarpus</taxon>
    </lineage>
</organism>
<sequence>MLPFEALTQSKVYCEIFSSMESTISNPDFNIEEEELKRTKHRKTKTRDPESDLKPEMIRWRSESEQRNYSTMLVEAEHQVRHNSSSSPSSAKVSSASSIGQHREIRDAAN</sequence>
<proteinExistence type="predicted"/>
<dbReference type="AlphaFoldDB" id="A0AAW2CBC4"/>
<comment type="caution">
    <text evidence="2">The sequence shown here is derived from an EMBL/GenBank/DDBJ whole genome shotgun (WGS) entry which is preliminary data.</text>
</comment>
<dbReference type="EMBL" id="JAZDWU010000008">
    <property type="protein sequence ID" value="KAK9994189.1"/>
    <property type="molecule type" value="Genomic_DNA"/>
</dbReference>
<feature type="compositionally biased region" description="Basic and acidic residues" evidence="1">
    <location>
        <begin position="101"/>
        <end position="110"/>
    </location>
</feature>
<keyword evidence="3" id="KW-1185">Reference proteome</keyword>
<evidence type="ECO:0000313" key="3">
    <source>
        <dbReference type="Proteomes" id="UP001459277"/>
    </source>
</evidence>